<dbReference type="EMBL" id="JN797796">
    <property type="protein sequence ID" value="AEW47280.1"/>
    <property type="molecule type" value="Genomic_DNA"/>
</dbReference>
<gene>
    <name evidence="1" type="ORF">B5S_0046</name>
</gene>
<name>J9PRR8_9CAUD</name>
<organism evidence="1 2">
    <name type="scientific">Bacillus phage B5S</name>
    <dbReference type="NCBI Taxonomy" id="1126949"/>
    <lineage>
        <taxon>Viruses</taxon>
        <taxon>Duplodnaviria</taxon>
        <taxon>Heunggongvirae</taxon>
        <taxon>Uroviricota</taxon>
        <taxon>Caudoviricetes</taxon>
        <taxon>Herelleviridae</taxon>
        <taxon>Bastillevirinae</taxon>
        <taxon>Bequatrovirus</taxon>
        <taxon>Bequatrovirus B4</taxon>
    </lineage>
</organism>
<reference evidence="1 2" key="1">
    <citation type="submission" date="2011-09" db="EMBL/GenBank/DDBJ databases">
        <title>Complete Genome Sequence of Bacillus cereus Bacteriophage B5S.</title>
        <authorList>
            <person name="Lee J.-H."/>
            <person name="Shin H."/>
            <person name="Son B."/>
            <person name="Ryu S."/>
        </authorList>
    </citation>
    <scope>NUCLEOTIDE SEQUENCE [LARGE SCALE GENOMIC DNA]</scope>
</reference>
<evidence type="ECO:0000313" key="1">
    <source>
        <dbReference type="EMBL" id="AEW47280.1"/>
    </source>
</evidence>
<proteinExistence type="predicted"/>
<evidence type="ECO:0000313" key="2">
    <source>
        <dbReference type="Proteomes" id="UP000006291"/>
    </source>
</evidence>
<accession>J9PRR8</accession>
<protein>
    <submittedName>
        <fullName evidence="1">Uncharacterized protein</fullName>
    </submittedName>
</protein>
<sequence length="91" mass="10795">MDELESLKDWHKLYRLFIISQLLTTEDDQSFLLDVADAFTKFVQDVEEGKIEVDEYGHIISGNEPKKIKWYEDMGKGKWKTVADEIKRWRG</sequence>
<dbReference type="Proteomes" id="UP000006291">
    <property type="component" value="Segment"/>
</dbReference>